<sequence>MDHGVFVIENDRLKSVLQKPSLDEMKAAGAILPSGNALTDCFFWISWRVCEQLVSLWQNSGPCMVETCCYGDFMRPLGSEPIMDYLTTVAVNVRYFSGRLLPIKCVGSIRRLDWFAQLNCEVLLEKKPKEKGLNGAKGWESPSV</sequence>
<dbReference type="PANTHER" id="PTHR15045">
    <property type="entry name" value="FUCOSE-1-PHOSPHATE GUANYLYLTRANSFERASE"/>
    <property type="match status" value="1"/>
</dbReference>
<comment type="caution">
    <text evidence="4">The sequence shown here is derived from an EMBL/GenBank/DDBJ whole genome shotgun (WGS) entry which is preliminary data.</text>
</comment>
<feature type="domain" description="GDP-fucose pyrophosphorylase" evidence="3">
    <location>
        <begin position="2"/>
        <end position="90"/>
    </location>
</feature>
<organism evidence="4 5">
    <name type="scientific">Trichostrongylus colubriformis</name>
    <name type="common">Black scour worm</name>
    <dbReference type="NCBI Taxonomy" id="6319"/>
    <lineage>
        <taxon>Eukaryota</taxon>
        <taxon>Metazoa</taxon>
        <taxon>Ecdysozoa</taxon>
        <taxon>Nematoda</taxon>
        <taxon>Chromadorea</taxon>
        <taxon>Rhabditida</taxon>
        <taxon>Rhabditina</taxon>
        <taxon>Rhabditomorpha</taxon>
        <taxon>Strongyloidea</taxon>
        <taxon>Trichostrongylidae</taxon>
        <taxon>Trichostrongylus</taxon>
    </lineage>
</organism>
<dbReference type="PANTHER" id="PTHR15045:SF1">
    <property type="entry name" value="FUCOSE-1-PHOSPHATE GUANYLYLTRANSFERASE"/>
    <property type="match status" value="1"/>
</dbReference>
<evidence type="ECO:0000256" key="1">
    <source>
        <dbReference type="ARBA" id="ARBA00022679"/>
    </source>
</evidence>
<dbReference type="InterPro" id="IPR012887">
    <property type="entry name" value="GDP_fucose_pyrophosphorylase"/>
</dbReference>
<keyword evidence="1" id="KW-0808">Transferase</keyword>
<dbReference type="AlphaFoldDB" id="A0AAN8IV08"/>
<dbReference type="GO" id="GO:0042350">
    <property type="term" value="P:GDP-L-fucose biosynthetic process"/>
    <property type="evidence" value="ECO:0007669"/>
    <property type="project" value="UniProtKB-ARBA"/>
</dbReference>
<evidence type="ECO:0000313" key="4">
    <source>
        <dbReference type="EMBL" id="KAK5982607.1"/>
    </source>
</evidence>
<evidence type="ECO:0000259" key="3">
    <source>
        <dbReference type="Pfam" id="PF07959"/>
    </source>
</evidence>
<dbReference type="GO" id="GO:0000166">
    <property type="term" value="F:nucleotide binding"/>
    <property type="evidence" value="ECO:0007669"/>
    <property type="project" value="UniProtKB-KW"/>
</dbReference>
<dbReference type="Proteomes" id="UP001331761">
    <property type="component" value="Unassembled WGS sequence"/>
</dbReference>
<dbReference type="EMBL" id="WIXE01004912">
    <property type="protein sequence ID" value="KAK5982607.1"/>
    <property type="molecule type" value="Genomic_DNA"/>
</dbReference>
<keyword evidence="2" id="KW-0547">Nucleotide-binding</keyword>
<name>A0AAN8IV08_TRICO</name>
<protein>
    <recommendedName>
        <fullName evidence="3">GDP-fucose pyrophosphorylase domain-containing protein</fullName>
    </recommendedName>
</protein>
<gene>
    <name evidence="4" type="ORF">GCK32_019858</name>
</gene>
<proteinExistence type="predicted"/>
<evidence type="ECO:0000313" key="5">
    <source>
        <dbReference type="Proteomes" id="UP001331761"/>
    </source>
</evidence>
<keyword evidence="5" id="KW-1185">Reference proteome</keyword>
<evidence type="ECO:0000256" key="2">
    <source>
        <dbReference type="ARBA" id="ARBA00022741"/>
    </source>
</evidence>
<accession>A0AAN8IV08</accession>
<reference evidence="4 5" key="1">
    <citation type="submission" date="2019-10" db="EMBL/GenBank/DDBJ databases">
        <title>Assembly and Annotation for the nematode Trichostrongylus colubriformis.</title>
        <authorList>
            <person name="Martin J."/>
        </authorList>
    </citation>
    <scope>NUCLEOTIDE SEQUENCE [LARGE SCALE GENOMIC DNA]</scope>
    <source>
        <strain evidence="4">G859</strain>
        <tissue evidence="4">Whole worm</tissue>
    </source>
</reference>
<dbReference type="GO" id="GO:0016772">
    <property type="term" value="F:transferase activity, transferring phosphorus-containing groups"/>
    <property type="evidence" value="ECO:0007669"/>
    <property type="project" value="InterPro"/>
</dbReference>
<dbReference type="Pfam" id="PF07959">
    <property type="entry name" value="Fucose_pyrophosphorylase"/>
    <property type="match status" value="1"/>
</dbReference>